<feature type="region of interest" description="Disordered" evidence="1">
    <location>
        <begin position="204"/>
        <end position="232"/>
    </location>
</feature>
<reference evidence="3 4" key="1">
    <citation type="journal article" date="2020" name="ISME J.">
        <title>Uncovering the hidden diversity of litter-decomposition mechanisms in mushroom-forming fungi.</title>
        <authorList>
            <person name="Floudas D."/>
            <person name="Bentzer J."/>
            <person name="Ahren D."/>
            <person name="Johansson T."/>
            <person name="Persson P."/>
            <person name="Tunlid A."/>
        </authorList>
    </citation>
    <scope>NUCLEOTIDE SEQUENCE [LARGE SCALE GENOMIC DNA]</scope>
    <source>
        <strain evidence="3 4">CBS 101986</strain>
    </source>
</reference>
<accession>A0A8H5BF18</accession>
<keyword evidence="4" id="KW-1185">Reference proteome</keyword>
<dbReference type="AlphaFoldDB" id="A0A8H5BF18"/>
<evidence type="ECO:0000256" key="2">
    <source>
        <dbReference type="SAM" id="SignalP"/>
    </source>
</evidence>
<feature type="region of interest" description="Disordered" evidence="1">
    <location>
        <begin position="155"/>
        <end position="192"/>
    </location>
</feature>
<dbReference type="Proteomes" id="UP000567179">
    <property type="component" value="Unassembled WGS sequence"/>
</dbReference>
<organism evidence="3 4">
    <name type="scientific">Psilocybe cf. subviscida</name>
    <dbReference type="NCBI Taxonomy" id="2480587"/>
    <lineage>
        <taxon>Eukaryota</taxon>
        <taxon>Fungi</taxon>
        <taxon>Dikarya</taxon>
        <taxon>Basidiomycota</taxon>
        <taxon>Agaricomycotina</taxon>
        <taxon>Agaricomycetes</taxon>
        <taxon>Agaricomycetidae</taxon>
        <taxon>Agaricales</taxon>
        <taxon>Agaricineae</taxon>
        <taxon>Strophariaceae</taxon>
        <taxon>Psilocybe</taxon>
    </lineage>
</organism>
<keyword evidence="2" id="KW-0732">Signal</keyword>
<feature type="compositionally biased region" description="Polar residues" evidence="1">
    <location>
        <begin position="165"/>
        <end position="186"/>
    </location>
</feature>
<sequence length="243" mass="25981">MIVFALCGVIVSAWRMCEQQVVPSPKLEHPFLSQTTMSSLLAASSAVSSPIGSSAAASAAANMASISSPSHEVALVAPRPVRISHAAFFHVQQRDADYSDYAGSGSHLSPGAGIKLAAFSSTPERTSPRSSLPSEALEEFLSILTPSFMRKPRAFPAFDPRHQRSSSLTTTTYGYNRASQPSTSPVASRASPPALQLLQEQLASRGDGARTPPRLDTSHWPFGGGRSQNPILAPRYRQHTILR</sequence>
<evidence type="ECO:0000313" key="3">
    <source>
        <dbReference type="EMBL" id="KAF5322065.1"/>
    </source>
</evidence>
<dbReference type="OrthoDB" id="3242721at2759"/>
<gene>
    <name evidence="3" type="ORF">D9619_000509</name>
</gene>
<feature type="signal peptide" evidence="2">
    <location>
        <begin position="1"/>
        <end position="19"/>
    </location>
</feature>
<evidence type="ECO:0000313" key="4">
    <source>
        <dbReference type="Proteomes" id="UP000567179"/>
    </source>
</evidence>
<proteinExistence type="predicted"/>
<comment type="caution">
    <text evidence="3">The sequence shown here is derived from an EMBL/GenBank/DDBJ whole genome shotgun (WGS) entry which is preliminary data.</text>
</comment>
<evidence type="ECO:0000256" key="1">
    <source>
        <dbReference type="SAM" id="MobiDB-lite"/>
    </source>
</evidence>
<feature type="chain" id="PRO_5034273579" evidence="2">
    <location>
        <begin position="20"/>
        <end position="243"/>
    </location>
</feature>
<name>A0A8H5BF18_9AGAR</name>
<protein>
    <submittedName>
        <fullName evidence="3">Uncharacterized protein</fullName>
    </submittedName>
</protein>
<dbReference type="EMBL" id="JAACJJ010000028">
    <property type="protein sequence ID" value="KAF5322065.1"/>
    <property type="molecule type" value="Genomic_DNA"/>
</dbReference>